<feature type="chain" id="PRO_5042182896" evidence="2">
    <location>
        <begin position="24"/>
        <end position="238"/>
    </location>
</feature>
<reference evidence="3" key="1">
    <citation type="submission" date="2023-03" db="EMBL/GenBank/DDBJ databases">
        <title>Massive genome expansion in bonnet fungi (Mycena s.s.) driven by repeated elements and novel gene families across ecological guilds.</title>
        <authorList>
            <consortium name="Lawrence Berkeley National Laboratory"/>
            <person name="Harder C.B."/>
            <person name="Miyauchi S."/>
            <person name="Viragh M."/>
            <person name="Kuo A."/>
            <person name="Thoen E."/>
            <person name="Andreopoulos B."/>
            <person name="Lu D."/>
            <person name="Skrede I."/>
            <person name="Drula E."/>
            <person name="Henrissat B."/>
            <person name="Morin E."/>
            <person name="Kohler A."/>
            <person name="Barry K."/>
            <person name="LaButti K."/>
            <person name="Morin E."/>
            <person name="Salamov A."/>
            <person name="Lipzen A."/>
            <person name="Mereny Z."/>
            <person name="Hegedus B."/>
            <person name="Baldrian P."/>
            <person name="Stursova M."/>
            <person name="Weitz H."/>
            <person name="Taylor A."/>
            <person name="Grigoriev I.V."/>
            <person name="Nagy L.G."/>
            <person name="Martin F."/>
            <person name="Kauserud H."/>
        </authorList>
    </citation>
    <scope>NUCLEOTIDE SEQUENCE</scope>
    <source>
        <strain evidence="3">CBHHK002</strain>
    </source>
</reference>
<name>A0AAD6ZQ57_9AGAR</name>
<comment type="caution">
    <text evidence="3">The sequence shown here is derived from an EMBL/GenBank/DDBJ whole genome shotgun (WGS) entry which is preliminary data.</text>
</comment>
<dbReference type="AlphaFoldDB" id="A0AAD6ZQ57"/>
<keyword evidence="4" id="KW-1185">Reference proteome</keyword>
<protein>
    <submittedName>
        <fullName evidence="3">Uncharacterized protein</fullName>
    </submittedName>
</protein>
<evidence type="ECO:0000313" key="3">
    <source>
        <dbReference type="EMBL" id="KAJ7334141.1"/>
    </source>
</evidence>
<evidence type="ECO:0000256" key="1">
    <source>
        <dbReference type="SAM" id="MobiDB-lite"/>
    </source>
</evidence>
<feature type="signal peptide" evidence="2">
    <location>
        <begin position="1"/>
        <end position="23"/>
    </location>
</feature>
<sequence>MYFKFLAFFGLACLLSNAWPAVGKETNASRMKRGLPPLPPRFLARNKRPTPSATISAPYKPLHTPRPQGRSSRIQVFASNGSSLGYVNNSTPIFGINLDADRGHDLRVQPVTGKRTGPQFSIHFERSNHLSAPLDLGTLASNKLLLRDLTELPNMNQDRAAVSDKDFVRTAVWSIDSKAKTNHLKKNELKALYVDPDGTESPIFVFDAAGNKFHFLEDNDSINNDFPVIPVRFYLSED</sequence>
<dbReference type="Proteomes" id="UP001218218">
    <property type="component" value="Unassembled WGS sequence"/>
</dbReference>
<keyword evidence="2" id="KW-0732">Signal</keyword>
<organism evidence="3 4">
    <name type="scientific">Mycena albidolilacea</name>
    <dbReference type="NCBI Taxonomy" id="1033008"/>
    <lineage>
        <taxon>Eukaryota</taxon>
        <taxon>Fungi</taxon>
        <taxon>Dikarya</taxon>
        <taxon>Basidiomycota</taxon>
        <taxon>Agaricomycotina</taxon>
        <taxon>Agaricomycetes</taxon>
        <taxon>Agaricomycetidae</taxon>
        <taxon>Agaricales</taxon>
        <taxon>Marasmiineae</taxon>
        <taxon>Mycenaceae</taxon>
        <taxon>Mycena</taxon>
    </lineage>
</organism>
<evidence type="ECO:0000256" key="2">
    <source>
        <dbReference type="SAM" id="SignalP"/>
    </source>
</evidence>
<evidence type="ECO:0000313" key="4">
    <source>
        <dbReference type="Proteomes" id="UP001218218"/>
    </source>
</evidence>
<gene>
    <name evidence="3" type="ORF">DFH08DRAFT_880295</name>
</gene>
<feature type="region of interest" description="Disordered" evidence="1">
    <location>
        <begin position="30"/>
        <end position="71"/>
    </location>
</feature>
<proteinExistence type="predicted"/>
<accession>A0AAD6ZQ57</accession>
<dbReference type="EMBL" id="JARIHO010000033">
    <property type="protein sequence ID" value="KAJ7334141.1"/>
    <property type="molecule type" value="Genomic_DNA"/>
</dbReference>